<feature type="region of interest" description="Disordered" evidence="1">
    <location>
        <begin position="25"/>
        <end position="178"/>
    </location>
</feature>
<evidence type="ECO:0000313" key="3">
    <source>
        <dbReference type="Proteomes" id="UP000823388"/>
    </source>
</evidence>
<dbReference type="AlphaFoldDB" id="A0A8T0TCH1"/>
<protein>
    <submittedName>
        <fullName evidence="2">Uncharacterized protein</fullName>
    </submittedName>
</protein>
<reference evidence="2" key="1">
    <citation type="submission" date="2020-05" db="EMBL/GenBank/DDBJ databases">
        <title>WGS assembly of Panicum virgatum.</title>
        <authorList>
            <person name="Lovell J.T."/>
            <person name="Jenkins J."/>
            <person name="Shu S."/>
            <person name="Juenger T.E."/>
            <person name="Schmutz J."/>
        </authorList>
    </citation>
    <scope>NUCLEOTIDE SEQUENCE</scope>
    <source>
        <strain evidence="2">AP13</strain>
    </source>
</reference>
<evidence type="ECO:0000256" key="1">
    <source>
        <dbReference type="SAM" id="MobiDB-lite"/>
    </source>
</evidence>
<gene>
    <name evidence="2" type="ORF">PVAP13_4NG334650</name>
</gene>
<feature type="compositionally biased region" description="Basic and acidic residues" evidence="1">
    <location>
        <begin position="82"/>
        <end position="94"/>
    </location>
</feature>
<comment type="caution">
    <text evidence="2">The sequence shown here is derived from an EMBL/GenBank/DDBJ whole genome shotgun (WGS) entry which is preliminary data.</text>
</comment>
<dbReference type="Proteomes" id="UP000823388">
    <property type="component" value="Chromosome 4N"/>
</dbReference>
<dbReference type="EMBL" id="CM029044">
    <property type="protein sequence ID" value="KAG2608690.1"/>
    <property type="molecule type" value="Genomic_DNA"/>
</dbReference>
<accession>A0A8T0TCH1</accession>
<keyword evidence="3" id="KW-1185">Reference proteome</keyword>
<name>A0A8T0TCH1_PANVG</name>
<organism evidence="2 3">
    <name type="scientific">Panicum virgatum</name>
    <name type="common">Blackwell switchgrass</name>
    <dbReference type="NCBI Taxonomy" id="38727"/>
    <lineage>
        <taxon>Eukaryota</taxon>
        <taxon>Viridiplantae</taxon>
        <taxon>Streptophyta</taxon>
        <taxon>Embryophyta</taxon>
        <taxon>Tracheophyta</taxon>
        <taxon>Spermatophyta</taxon>
        <taxon>Magnoliopsida</taxon>
        <taxon>Liliopsida</taxon>
        <taxon>Poales</taxon>
        <taxon>Poaceae</taxon>
        <taxon>PACMAD clade</taxon>
        <taxon>Panicoideae</taxon>
        <taxon>Panicodae</taxon>
        <taxon>Paniceae</taxon>
        <taxon>Panicinae</taxon>
        <taxon>Panicum</taxon>
        <taxon>Panicum sect. Hiantes</taxon>
    </lineage>
</organism>
<proteinExistence type="predicted"/>
<evidence type="ECO:0000313" key="2">
    <source>
        <dbReference type="EMBL" id="KAG2608690.1"/>
    </source>
</evidence>
<sequence>MDQNTPDLLLPPPLISLSLLSISAASRGARAPPCTRLPPRRHGAQVTAGLPAGGEHPRPAAAAPPAARRPGGPLQARRQPWRTRDDAGSKEESSRTACRQGGDGPARRHPPSPAPSLAAPYLPPRRSGEGAWRAGGGLARARARRAAACGRAQLRRPGSRWPANGVAEPRGGLATAAR</sequence>
<feature type="compositionally biased region" description="Low complexity" evidence="1">
    <location>
        <begin position="59"/>
        <end position="78"/>
    </location>
</feature>